<proteinExistence type="predicted"/>
<name>A0ACB8HMA9_9BRYO</name>
<sequence>MEEEEQQEMSFTSPEHNSNKNKSNNRSVGMKVSDCGSSFDRTTWPSLMQRTATSTATRSRTRSLTNENMDELRGCIDLGFGFEATMKRIWSFAIPCLIWSFAMLSPGSTMM</sequence>
<evidence type="ECO:0000313" key="2">
    <source>
        <dbReference type="Proteomes" id="UP000828922"/>
    </source>
</evidence>
<comment type="caution">
    <text evidence="1">The sequence shown here is derived from an EMBL/GenBank/DDBJ whole genome shotgun (WGS) entry which is preliminary data.</text>
</comment>
<reference evidence="2" key="1">
    <citation type="journal article" date="2022" name="New Phytol.">
        <title>Phylogenomic structure and speciation in an emerging model: the Sphagnum magellanicum complex (Bryophyta).</title>
        <authorList>
            <person name="Shaw A.J."/>
            <person name="Piatkowski B."/>
            <person name="Duffy A.M."/>
            <person name="Aguero B."/>
            <person name="Imwattana K."/>
            <person name="Nieto-Lugilde M."/>
            <person name="Healey A."/>
            <person name="Weston D.J."/>
            <person name="Patel M.N."/>
            <person name="Schmutz J."/>
            <person name="Grimwood J."/>
            <person name="Yavitt J.B."/>
            <person name="Hassel K."/>
            <person name="Stenoien H.K."/>
            <person name="Flatberg K.I."/>
            <person name="Bickford C.P."/>
            <person name="Hicks K.A."/>
        </authorList>
    </citation>
    <scope>NUCLEOTIDE SEQUENCE [LARGE SCALE GENOMIC DNA]</scope>
</reference>
<dbReference type="Proteomes" id="UP000828922">
    <property type="component" value="Linkage Group LG07"/>
</dbReference>
<evidence type="ECO:0000313" key="1">
    <source>
        <dbReference type="EMBL" id="KAH9557382.1"/>
    </source>
</evidence>
<dbReference type="EMBL" id="CM038913">
    <property type="protein sequence ID" value="KAH9557382.1"/>
    <property type="molecule type" value="Genomic_DNA"/>
</dbReference>
<organism evidence="1 2">
    <name type="scientific">Sphagnum magellanicum</name>
    <dbReference type="NCBI Taxonomy" id="128215"/>
    <lineage>
        <taxon>Eukaryota</taxon>
        <taxon>Viridiplantae</taxon>
        <taxon>Streptophyta</taxon>
        <taxon>Embryophyta</taxon>
        <taxon>Bryophyta</taxon>
        <taxon>Sphagnophytina</taxon>
        <taxon>Sphagnopsida</taxon>
        <taxon>Sphagnales</taxon>
        <taxon>Sphagnaceae</taxon>
        <taxon>Sphagnum</taxon>
    </lineage>
</organism>
<accession>A0ACB8HMA9</accession>
<keyword evidence="2" id="KW-1185">Reference proteome</keyword>
<gene>
    <name evidence="1" type="ORF">CY35_07G082400</name>
</gene>
<protein>
    <submittedName>
        <fullName evidence="1">Uncharacterized protein</fullName>
    </submittedName>
</protein>